<reference evidence="1 2" key="1">
    <citation type="submission" date="2020-11" db="EMBL/GenBank/DDBJ databases">
        <title>Insectihabitans protaetiae gen. nov. sp. nov. and Insectihabitans allomyrinae sp. nov., isolated from larvae of Protaetia brevitarsis seulensis and Allomyrina dichotoma, respectively.</title>
        <authorList>
            <person name="Lee S.D."/>
            <person name="Byeon Y.-S."/>
            <person name="Kim S.-M."/>
            <person name="Yang H.L."/>
            <person name="Kim I.S."/>
        </authorList>
    </citation>
    <scope>NUCLEOTIDE SEQUENCE [LARGE SCALE GENOMIC DNA]</scope>
    <source>
        <strain evidence="1 2">BWR-B9</strain>
    </source>
</reference>
<gene>
    <name evidence="1" type="ORF">I2494_17995</name>
</gene>
<dbReference type="EMBL" id="JADRCR010000012">
    <property type="protein sequence ID" value="MBK5145574.1"/>
    <property type="molecule type" value="Genomic_DNA"/>
</dbReference>
<sequence>MGVSKPLTIAGRHFSTTTAAKKYFMDKRTEVKSSGPTTEGELFSELYELYTRYCDLSPGWGLNGREIIAFSVDYELRKNRDYAQHLCFRVHFSNKEIRPFSIPNALTTLANASV</sequence>
<accession>A0ABS1IUY5</accession>
<evidence type="ECO:0000313" key="2">
    <source>
        <dbReference type="Proteomes" id="UP001296921"/>
    </source>
</evidence>
<dbReference type="Gene3D" id="3.10.450.40">
    <property type="match status" value="1"/>
</dbReference>
<dbReference type="Proteomes" id="UP001296921">
    <property type="component" value="Unassembled WGS sequence"/>
</dbReference>
<name>A0ABS1IUY5_9GAMM</name>
<proteinExistence type="predicted"/>
<comment type="caution">
    <text evidence="1">The sequence shown here is derived from an EMBL/GenBank/DDBJ whole genome shotgun (WGS) entry which is preliminary data.</text>
</comment>
<protein>
    <submittedName>
        <fullName evidence="1">Uncharacterized protein</fullName>
    </submittedName>
</protein>
<evidence type="ECO:0000313" key="1">
    <source>
        <dbReference type="EMBL" id="MBK5145574.1"/>
    </source>
</evidence>
<keyword evidence="2" id="KW-1185">Reference proteome</keyword>
<organism evidence="1 2">
    <name type="scientific">Limnobaculum allomyrinae</name>
    <dbReference type="NCBI Taxonomy" id="2791986"/>
    <lineage>
        <taxon>Bacteria</taxon>
        <taxon>Pseudomonadati</taxon>
        <taxon>Pseudomonadota</taxon>
        <taxon>Gammaproteobacteria</taxon>
        <taxon>Enterobacterales</taxon>
        <taxon>Budviciaceae</taxon>
        <taxon>Limnobaculum</taxon>
    </lineage>
</organism>